<dbReference type="GO" id="GO:0005975">
    <property type="term" value="P:carbohydrate metabolic process"/>
    <property type="evidence" value="ECO:0007669"/>
    <property type="project" value="InterPro"/>
</dbReference>
<dbReference type="PROSITE" id="PS00572">
    <property type="entry name" value="GLYCOSYL_HYDROL_F1_1"/>
    <property type="match status" value="1"/>
</dbReference>
<dbReference type="PANTHER" id="PTHR10353:SF36">
    <property type="entry name" value="LP05116P"/>
    <property type="match status" value="1"/>
</dbReference>
<feature type="active site" description="Nucleophile" evidence="7">
    <location>
        <position position="405"/>
    </location>
</feature>
<dbReference type="GO" id="GO:0008422">
    <property type="term" value="F:beta-glucosidase activity"/>
    <property type="evidence" value="ECO:0007669"/>
    <property type="project" value="TreeGrafter"/>
</dbReference>
<dbReference type="EMBL" id="OV651815">
    <property type="protein sequence ID" value="CAH1108409.1"/>
    <property type="molecule type" value="Genomic_DNA"/>
</dbReference>
<evidence type="ECO:0000256" key="5">
    <source>
        <dbReference type="ARBA" id="ARBA00023180"/>
    </source>
</evidence>
<gene>
    <name evidence="10" type="ORF">PSYICH_LOCUS8469</name>
</gene>
<evidence type="ECO:0000256" key="6">
    <source>
        <dbReference type="ARBA" id="ARBA00023295"/>
    </source>
</evidence>
<dbReference type="InterPro" id="IPR018120">
    <property type="entry name" value="Glyco_hydro_1_AS"/>
</dbReference>
<keyword evidence="5" id="KW-0325">Glycoprotein</keyword>
<keyword evidence="11" id="KW-1185">Reference proteome</keyword>
<dbReference type="InterPro" id="IPR017853">
    <property type="entry name" value="GH"/>
</dbReference>
<dbReference type="PROSITE" id="PS00653">
    <property type="entry name" value="GLYCOSYL_HYDROL_F1_2"/>
    <property type="match status" value="1"/>
</dbReference>
<name>A0A9P0GAK0_9CUCU</name>
<evidence type="ECO:0000313" key="11">
    <source>
        <dbReference type="Proteomes" id="UP001153636"/>
    </source>
</evidence>
<evidence type="ECO:0000256" key="2">
    <source>
        <dbReference type="ARBA" id="ARBA00011738"/>
    </source>
</evidence>
<dbReference type="Pfam" id="PF00232">
    <property type="entry name" value="Glyco_hydro_1"/>
    <property type="match status" value="1"/>
</dbReference>
<dbReference type="SUPFAM" id="SSF51445">
    <property type="entry name" value="(Trans)glycosidases"/>
    <property type="match status" value="1"/>
</dbReference>
<dbReference type="InterPro" id="IPR033132">
    <property type="entry name" value="GH_1_N_CS"/>
</dbReference>
<comment type="similarity">
    <text evidence="1 8">Belongs to the glycosyl hydrolase 1 family.</text>
</comment>
<sequence>MPPSMSSRSFIKRFWIEVVLYLPLSAMSDKKEDELSFPSNFLFGVASSAYQIEGGYNADGRGESVYDFYTHKNPEKFDNSSNGDITCDSYNQWRKDVKLLIELGVDFYRFSISWSRILPNGYANKINQAGVKYYNDLIDELIANGIQPMVTINHMDLPMSLQHLGGWTNTVISDHFMNYAKILFENFGDRVKHWITINTTSMGYNDDIFPPYMNQPGIADYLAIRVMVLSHAKVYRLYQKEFSEQKGKIGLVVDTRWFEPVSSSEEDIRAAEIVMEFEVGIYLNPFFHPNGDFPEVVKKRVEMISKIEGYPQSRLPSFTPDEIDFIKGSCDFIGTNLYTSFLVENREDSLFNTTSIQRDEGAKVFQDASWKKSASDWLTVYPEGAQKALRWIKEKYNSPEIIITENGFSDLGGINDDDRIDYLRTYLKAILRAIYIDKVNVRGYAVWSLMDNFEWASGYREKFGLYSVDFNDLSRPRTKKKSATWYQNVIKEKRIMD</sequence>
<dbReference type="AlphaFoldDB" id="A0A9P0GAK0"/>
<dbReference type="FunFam" id="3.20.20.80:FF:000013">
    <property type="entry name" value="lactase-phlorizin hydrolase"/>
    <property type="match status" value="1"/>
</dbReference>
<evidence type="ECO:0000256" key="8">
    <source>
        <dbReference type="RuleBase" id="RU003690"/>
    </source>
</evidence>
<dbReference type="InterPro" id="IPR001360">
    <property type="entry name" value="Glyco_hydro_1"/>
</dbReference>
<protein>
    <recommendedName>
        <fullName evidence="3">beta-glucosidase</fullName>
        <ecNumber evidence="3">3.2.1.21</ecNumber>
    </recommendedName>
</protein>
<accession>A0A9P0GAK0</accession>
<evidence type="ECO:0000256" key="3">
    <source>
        <dbReference type="ARBA" id="ARBA00012744"/>
    </source>
</evidence>
<evidence type="ECO:0000256" key="7">
    <source>
        <dbReference type="PROSITE-ProRule" id="PRU10055"/>
    </source>
</evidence>
<proteinExistence type="inferred from homology"/>
<comment type="subunit">
    <text evidence="2">Homodimer.</text>
</comment>
<keyword evidence="4 9" id="KW-0378">Hydrolase</keyword>
<keyword evidence="6 9" id="KW-0326">Glycosidase</keyword>
<dbReference type="EC" id="3.2.1.21" evidence="3"/>
<dbReference type="Gene3D" id="3.20.20.80">
    <property type="entry name" value="Glycosidases"/>
    <property type="match status" value="1"/>
</dbReference>
<organism evidence="10 11">
    <name type="scientific">Psylliodes chrysocephalus</name>
    <dbReference type="NCBI Taxonomy" id="3402493"/>
    <lineage>
        <taxon>Eukaryota</taxon>
        <taxon>Metazoa</taxon>
        <taxon>Ecdysozoa</taxon>
        <taxon>Arthropoda</taxon>
        <taxon>Hexapoda</taxon>
        <taxon>Insecta</taxon>
        <taxon>Pterygota</taxon>
        <taxon>Neoptera</taxon>
        <taxon>Endopterygota</taxon>
        <taxon>Coleoptera</taxon>
        <taxon>Polyphaga</taxon>
        <taxon>Cucujiformia</taxon>
        <taxon>Chrysomeloidea</taxon>
        <taxon>Chrysomelidae</taxon>
        <taxon>Galerucinae</taxon>
        <taxon>Alticini</taxon>
        <taxon>Psylliodes</taxon>
    </lineage>
</organism>
<evidence type="ECO:0000256" key="9">
    <source>
        <dbReference type="RuleBase" id="RU004468"/>
    </source>
</evidence>
<dbReference type="PANTHER" id="PTHR10353">
    <property type="entry name" value="GLYCOSYL HYDROLASE"/>
    <property type="match status" value="1"/>
</dbReference>
<evidence type="ECO:0000256" key="1">
    <source>
        <dbReference type="ARBA" id="ARBA00010838"/>
    </source>
</evidence>
<reference evidence="10" key="1">
    <citation type="submission" date="2022-01" db="EMBL/GenBank/DDBJ databases">
        <authorList>
            <person name="King R."/>
        </authorList>
    </citation>
    <scope>NUCLEOTIDE SEQUENCE</scope>
</reference>
<dbReference type="PRINTS" id="PR00131">
    <property type="entry name" value="GLHYDRLASE1"/>
</dbReference>
<evidence type="ECO:0000313" key="10">
    <source>
        <dbReference type="EMBL" id="CAH1108409.1"/>
    </source>
</evidence>
<dbReference type="Proteomes" id="UP001153636">
    <property type="component" value="Chromosome 3"/>
</dbReference>
<dbReference type="OrthoDB" id="65569at2759"/>
<evidence type="ECO:0000256" key="4">
    <source>
        <dbReference type="ARBA" id="ARBA00022801"/>
    </source>
</evidence>